<dbReference type="Gene3D" id="2.130.10.10">
    <property type="entry name" value="YVTN repeat-like/Quinoprotein amine dehydrogenase"/>
    <property type="match status" value="1"/>
</dbReference>
<dbReference type="InterPro" id="IPR005467">
    <property type="entry name" value="His_kinase_dom"/>
</dbReference>
<dbReference type="GO" id="GO:0005524">
    <property type="term" value="F:ATP binding"/>
    <property type="evidence" value="ECO:0007669"/>
    <property type="project" value="UniProtKB-KW"/>
</dbReference>
<evidence type="ECO:0000256" key="6">
    <source>
        <dbReference type="ARBA" id="ARBA00022777"/>
    </source>
</evidence>
<dbReference type="InterPro" id="IPR011123">
    <property type="entry name" value="Y_Y_Y"/>
</dbReference>
<dbReference type="PRINTS" id="PR00344">
    <property type="entry name" value="BCTRLSENSOR"/>
</dbReference>
<dbReference type="GO" id="GO:0000155">
    <property type="term" value="F:phosphorelay sensor kinase activity"/>
    <property type="evidence" value="ECO:0007669"/>
    <property type="project" value="InterPro"/>
</dbReference>
<dbReference type="SUPFAM" id="SSF75011">
    <property type="entry name" value="3-carboxy-cis,cis-mucoante lactonizing enzyme"/>
    <property type="match status" value="1"/>
</dbReference>
<comment type="caution">
    <text evidence="14">The sequence shown here is derived from an EMBL/GenBank/DDBJ whole genome shotgun (WGS) entry which is preliminary data.</text>
</comment>
<dbReference type="Proteomes" id="UP000617628">
    <property type="component" value="Unassembled WGS sequence"/>
</dbReference>
<evidence type="ECO:0000256" key="3">
    <source>
        <dbReference type="ARBA" id="ARBA00022553"/>
    </source>
</evidence>
<keyword evidence="4" id="KW-0808">Transferase</keyword>
<dbReference type="SMART" id="SM00387">
    <property type="entry name" value="HATPase_c"/>
    <property type="match status" value="1"/>
</dbReference>
<dbReference type="Pfam" id="PF07495">
    <property type="entry name" value="Y_Y_Y"/>
    <property type="match status" value="1"/>
</dbReference>
<dbReference type="InterPro" id="IPR004358">
    <property type="entry name" value="Sig_transdc_His_kin-like_C"/>
</dbReference>
<accession>A0A934RR64</accession>
<dbReference type="Gene3D" id="3.40.50.2300">
    <property type="match status" value="1"/>
</dbReference>
<dbReference type="SMART" id="SM00388">
    <property type="entry name" value="HisKA"/>
    <property type="match status" value="1"/>
</dbReference>
<evidence type="ECO:0000256" key="11">
    <source>
        <dbReference type="PROSITE-ProRule" id="PRU00169"/>
    </source>
</evidence>
<dbReference type="SUPFAM" id="SSF55874">
    <property type="entry name" value="ATPase domain of HSP90 chaperone/DNA topoisomerase II/histidine kinase"/>
    <property type="match status" value="1"/>
</dbReference>
<comment type="subunit">
    <text evidence="9">At low DSF concentrations, interacts with RpfF.</text>
</comment>
<dbReference type="InterPro" id="IPR015943">
    <property type="entry name" value="WD40/YVTN_repeat-like_dom_sf"/>
</dbReference>
<dbReference type="CDD" id="cd00082">
    <property type="entry name" value="HisKA"/>
    <property type="match status" value="1"/>
</dbReference>
<name>A0A934RR64_9BACT</name>
<evidence type="ECO:0000256" key="8">
    <source>
        <dbReference type="ARBA" id="ARBA00023012"/>
    </source>
</evidence>
<dbReference type="InterPro" id="IPR036890">
    <property type="entry name" value="HATPase_C_sf"/>
</dbReference>
<dbReference type="FunFam" id="1.10.287.130:FF:000002">
    <property type="entry name" value="Two-component osmosensing histidine kinase"/>
    <property type="match status" value="1"/>
</dbReference>
<proteinExistence type="predicted"/>
<evidence type="ECO:0000313" key="14">
    <source>
        <dbReference type="EMBL" id="MBK1875387.1"/>
    </source>
</evidence>
<dbReference type="InterPro" id="IPR001789">
    <property type="entry name" value="Sig_transdc_resp-reg_receiver"/>
</dbReference>
<dbReference type="SUPFAM" id="SSF47384">
    <property type="entry name" value="Homodimeric domain of signal transducing histidine kinase"/>
    <property type="match status" value="1"/>
</dbReference>
<organism evidence="14 15">
    <name type="scientific">Pelagicoccus mobilis</name>
    <dbReference type="NCBI Taxonomy" id="415221"/>
    <lineage>
        <taxon>Bacteria</taxon>
        <taxon>Pseudomonadati</taxon>
        <taxon>Verrucomicrobiota</taxon>
        <taxon>Opitutia</taxon>
        <taxon>Puniceicoccales</taxon>
        <taxon>Pelagicoccaceae</taxon>
        <taxon>Pelagicoccus</taxon>
    </lineage>
</organism>
<evidence type="ECO:0000259" key="12">
    <source>
        <dbReference type="PROSITE" id="PS50109"/>
    </source>
</evidence>
<reference evidence="14" key="1">
    <citation type="submission" date="2021-01" db="EMBL/GenBank/DDBJ databases">
        <title>Modified the classification status of verrucomicrobia.</title>
        <authorList>
            <person name="Feng X."/>
        </authorList>
    </citation>
    <scope>NUCLEOTIDE SEQUENCE</scope>
    <source>
        <strain evidence="14">KCTC 13126</strain>
    </source>
</reference>
<keyword evidence="7" id="KW-0067">ATP-binding</keyword>
<gene>
    <name evidence="14" type="ORF">JIN87_00835</name>
</gene>
<dbReference type="EC" id="2.7.13.3" evidence="2"/>
<dbReference type="InterPro" id="IPR013783">
    <property type="entry name" value="Ig-like_fold"/>
</dbReference>
<dbReference type="InterPro" id="IPR003661">
    <property type="entry name" value="HisK_dim/P_dom"/>
</dbReference>
<dbReference type="Pfam" id="PF00512">
    <property type="entry name" value="HisKA"/>
    <property type="match status" value="1"/>
</dbReference>
<dbReference type="AlphaFoldDB" id="A0A934RR64"/>
<dbReference type="SMART" id="SM00448">
    <property type="entry name" value="REC"/>
    <property type="match status" value="1"/>
</dbReference>
<keyword evidence="3 11" id="KW-0597">Phosphoprotein</keyword>
<dbReference type="CDD" id="cd16922">
    <property type="entry name" value="HATPase_EvgS-ArcB-TorS-like"/>
    <property type="match status" value="1"/>
</dbReference>
<dbReference type="InterPro" id="IPR003594">
    <property type="entry name" value="HATPase_dom"/>
</dbReference>
<dbReference type="SUPFAM" id="SSF52172">
    <property type="entry name" value="CheY-like"/>
    <property type="match status" value="1"/>
</dbReference>
<dbReference type="InterPro" id="IPR036097">
    <property type="entry name" value="HisK_dim/P_sf"/>
</dbReference>
<dbReference type="RefSeq" id="WP_200353605.1">
    <property type="nucleotide sequence ID" value="NZ_JAENIL010000002.1"/>
</dbReference>
<dbReference type="SUPFAM" id="SSF101898">
    <property type="entry name" value="NHL repeat"/>
    <property type="match status" value="1"/>
</dbReference>
<feature type="modified residue" description="4-aspartylphosphate" evidence="11">
    <location>
        <position position="1158"/>
    </location>
</feature>
<evidence type="ECO:0000256" key="2">
    <source>
        <dbReference type="ARBA" id="ARBA00012438"/>
    </source>
</evidence>
<dbReference type="FunFam" id="3.30.565.10:FF:000010">
    <property type="entry name" value="Sensor histidine kinase RcsC"/>
    <property type="match status" value="1"/>
</dbReference>
<dbReference type="Gene3D" id="1.10.287.130">
    <property type="match status" value="1"/>
</dbReference>
<dbReference type="PANTHER" id="PTHR45339:SF1">
    <property type="entry name" value="HYBRID SIGNAL TRANSDUCTION HISTIDINE KINASE J"/>
    <property type="match status" value="1"/>
</dbReference>
<keyword evidence="15" id="KW-1185">Reference proteome</keyword>
<evidence type="ECO:0000256" key="5">
    <source>
        <dbReference type="ARBA" id="ARBA00022741"/>
    </source>
</evidence>
<keyword evidence="8" id="KW-0902">Two-component regulatory system</keyword>
<protein>
    <recommendedName>
        <fullName evidence="10">Sensory/regulatory protein RpfC</fullName>
        <ecNumber evidence="2">2.7.13.3</ecNumber>
    </recommendedName>
</protein>
<evidence type="ECO:0000259" key="13">
    <source>
        <dbReference type="PROSITE" id="PS50110"/>
    </source>
</evidence>
<dbReference type="InterPro" id="IPR011006">
    <property type="entry name" value="CheY-like_superfamily"/>
</dbReference>
<dbReference type="PROSITE" id="PS50109">
    <property type="entry name" value="HIS_KIN"/>
    <property type="match status" value="1"/>
</dbReference>
<feature type="domain" description="Histidine kinase" evidence="12">
    <location>
        <begin position="845"/>
        <end position="1066"/>
    </location>
</feature>
<evidence type="ECO:0000256" key="10">
    <source>
        <dbReference type="ARBA" id="ARBA00068150"/>
    </source>
</evidence>
<keyword evidence="6" id="KW-0418">Kinase</keyword>
<dbReference type="PROSITE" id="PS50110">
    <property type="entry name" value="RESPONSE_REGULATORY"/>
    <property type="match status" value="1"/>
</dbReference>
<dbReference type="Pfam" id="PF02518">
    <property type="entry name" value="HATPase_c"/>
    <property type="match status" value="1"/>
</dbReference>
<evidence type="ECO:0000256" key="1">
    <source>
        <dbReference type="ARBA" id="ARBA00000085"/>
    </source>
</evidence>
<dbReference type="CDD" id="cd17546">
    <property type="entry name" value="REC_hyHK_CKI1_RcsC-like"/>
    <property type="match status" value="1"/>
</dbReference>
<dbReference type="Gene3D" id="3.30.565.10">
    <property type="entry name" value="Histidine kinase-like ATPase, C-terminal domain"/>
    <property type="match status" value="1"/>
</dbReference>
<evidence type="ECO:0000256" key="9">
    <source>
        <dbReference type="ARBA" id="ARBA00064003"/>
    </source>
</evidence>
<dbReference type="Pfam" id="PF00072">
    <property type="entry name" value="Response_reg"/>
    <property type="match status" value="1"/>
</dbReference>
<feature type="domain" description="Response regulatory" evidence="13">
    <location>
        <begin position="1109"/>
        <end position="1225"/>
    </location>
</feature>
<evidence type="ECO:0000256" key="7">
    <source>
        <dbReference type="ARBA" id="ARBA00022840"/>
    </source>
</evidence>
<sequence length="1234" mass="139071">MLPQRLTQIQSHRFGPKVALSLATILISFLTAFTLGQSPDAERTELGYPNFRIHTTQEIGTTLGSRFVTIDTNGRILYSSEGELSAYDGTQWNRISIPVERSNEDLNHISLGPDGVLYASGLGYWGKLVVNDQGKYVVEFFSDEETRRKASIEYFDQIAFAQGYVFFKGLNSLVRWHPEHGTRTWNEQNIDTLFEIDGTVFITSKSGLSQIEGDEIVPFPSELPFDLERGRIMQTTPWFDDRIALFHTDHSLILFDGQTFEDLDDDLESLGESLWSNDMEILDDETFAISLFEFGLVLINRQGQMIMRLDQTLDHRFLDTGKIAVAPDKSLWVTLSDGVAQITPPYPITYFDQRHKVALQYFDHARLGKDLMIRSSSNLHLAQYSESGKFTKFRDFEHLAQQTVYEMIGYNGQLIVSTDQGVYRLRAGKPPEFLLDIPYIYRIHKMRFGPQNRFVLSNSQFNYITELENDRLTIVQKIPSLGLANKILDDKQGNIWLERGISNVGRIHPTNGAYSYQEYSDRDGLTTEQWIPIWQNGNEVLFSSRKGPLRFNQGTNRFDIATEIADIIPGKVKKLTRPAFAPNGDFWVLANENPVVMRKQPDGSYLEDNSVLQHLGRLQIDDITFENDIAWLTSKKTLTRIDNGNTLERVPFSKPQINAIHSLSEDKILYHFARTDLTFPETLNSDQDSLQIDLSTPNYLGAGGIKYQYRLSGYNEQWSDSIANAHIVLDRIPSGNYTFEVKAIFADSIESEATTLPITVIPPIYRTLPAYVAYSTLALAAIWLLLKIRHLKLLRRQRQLEDKVVLQTKALRDKNIQLHGAFLSERELKKKAEKANLVKSEFLAMVSHEIRTPMNCIIGMADNLLGTSLEKEQFEMLQSIHSSGQSLVAIISDILDFSKIEAGKIVLEQIPFSPTQTVKDVFNLFVRSCDEKNISLKTEVEEGIPEVAIGDPVRLKQVLINLVGNARKFTQHGLITISLRVKAESENRSKLFFTVKDTGVGIEPEKMDILFKAFSQIDSSNTRKYGGTGLGLAISKRLVNLMDGDIGVSSQLGQGSTFSFSILLNPATPEQVEQYRTSVIQPVYNAPIANLTPKQELPRPSSVSTGEKDVLLVEDNPINQQVTAMMLRRIGYSCDIANNGEHALKIAAKKSYQVILMDIQMPEMDGIQCTKRMLDQLGEKTPPIIAVTAKSSDLDREVATEAGMCGFLTKPLERPKLKESIEQALSNGTSVSKS</sequence>
<dbReference type="PANTHER" id="PTHR45339">
    <property type="entry name" value="HYBRID SIGNAL TRANSDUCTION HISTIDINE KINASE J"/>
    <property type="match status" value="1"/>
</dbReference>
<dbReference type="EMBL" id="JAENIL010000002">
    <property type="protein sequence ID" value="MBK1875387.1"/>
    <property type="molecule type" value="Genomic_DNA"/>
</dbReference>
<comment type="catalytic activity">
    <reaction evidence="1">
        <text>ATP + protein L-histidine = ADP + protein N-phospho-L-histidine.</text>
        <dbReference type="EC" id="2.7.13.3"/>
    </reaction>
</comment>
<evidence type="ECO:0000313" key="15">
    <source>
        <dbReference type="Proteomes" id="UP000617628"/>
    </source>
</evidence>
<dbReference type="Gene3D" id="2.60.40.10">
    <property type="entry name" value="Immunoglobulins"/>
    <property type="match status" value="1"/>
</dbReference>
<evidence type="ECO:0000256" key="4">
    <source>
        <dbReference type="ARBA" id="ARBA00022679"/>
    </source>
</evidence>
<keyword evidence="5" id="KW-0547">Nucleotide-binding</keyword>